<dbReference type="InterPro" id="IPR003661">
    <property type="entry name" value="HisK_dim/P_dom"/>
</dbReference>
<dbReference type="InterPro" id="IPR036890">
    <property type="entry name" value="HATPase_C_sf"/>
</dbReference>
<dbReference type="InterPro" id="IPR011006">
    <property type="entry name" value="CheY-like_superfamily"/>
</dbReference>
<dbReference type="GO" id="GO:0009927">
    <property type="term" value="F:histidine phosphotransfer kinase activity"/>
    <property type="evidence" value="ECO:0007669"/>
    <property type="project" value="TreeGrafter"/>
</dbReference>
<dbReference type="CDD" id="cd00075">
    <property type="entry name" value="HATPase"/>
    <property type="match status" value="1"/>
</dbReference>
<dbReference type="PANTHER" id="PTHR43047:SF9">
    <property type="entry name" value="HISTIDINE KINASE"/>
    <property type="match status" value="1"/>
</dbReference>
<evidence type="ECO:0000256" key="6">
    <source>
        <dbReference type="PROSITE-ProRule" id="PRU00169"/>
    </source>
</evidence>
<dbReference type="NCBIfam" id="NF041832">
    <property type="entry name" value="near_NosP_CTERM"/>
    <property type="match status" value="1"/>
</dbReference>
<dbReference type="InterPro" id="IPR005467">
    <property type="entry name" value="His_kinase_dom"/>
</dbReference>
<dbReference type="GO" id="GO:0000155">
    <property type="term" value="F:phosphorelay sensor kinase activity"/>
    <property type="evidence" value="ECO:0007669"/>
    <property type="project" value="InterPro"/>
</dbReference>
<dbReference type="CDD" id="cd00082">
    <property type="entry name" value="HisKA"/>
    <property type="match status" value="1"/>
</dbReference>
<evidence type="ECO:0000313" key="11">
    <source>
        <dbReference type="Proteomes" id="UP000294547"/>
    </source>
</evidence>
<organism evidence="10 11">
    <name type="scientific">Oharaeibacter diazotrophicus</name>
    <dbReference type="NCBI Taxonomy" id="1920512"/>
    <lineage>
        <taxon>Bacteria</taxon>
        <taxon>Pseudomonadati</taxon>
        <taxon>Pseudomonadota</taxon>
        <taxon>Alphaproteobacteria</taxon>
        <taxon>Hyphomicrobiales</taxon>
        <taxon>Pleomorphomonadaceae</taxon>
        <taxon>Oharaeibacter</taxon>
    </lineage>
</organism>
<keyword evidence="4" id="KW-0808">Transferase</keyword>
<dbReference type="Gene3D" id="1.10.287.130">
    <property type="match status" value="1"/>
</dbReference>
<dbReference type="SUPFAM" id="SSF52172">
    <property type="entry name" value="CheY-like"/>
    <property type="match status" value="1"/>
</dbReference>
<feature type="coiled-coil region" evidence="7">
    <location>
        <begin position="73"/>
        <end position="103"/>
    </location>
</feature>
<dbReference type="Proteomes" id="UP000294547">
    <property type="component" value="Unassembled WGS sequence"/>
</dbReference>
<dbReference type="InterPro" id="IPR036097">
    <property type="entry name" value="HisK_dim/P_sf"/>
</dbReference>
<keyword evidence="5 10" id="KW-0418">Kinase</keyword>
<evidence type="ECO:0000256" key="3">
    <source>
        <dbReference type="ARBA" id="ARBA00022553"/>
    </source>
</evidence>
<dbReference type="SMART" id="SM00388">
    <property type="entry name" value="HisKA"/>
    <property type="match status" value="1"/>
</dbReference>
<feature type="modified residue" description="4-aspartylphosphate" evidence="6">
    <location>
        <position position="398"/>
    </location>
</feature>
<feature type="domain" description="Histidine kinase" evidence="8">
    <location>
        <begin position="110"/>
        <end position="324"/>
    </location>
</feature>
<dbReference type="OrthoDB" id="9764438at2"/>
<dbReference type="InterPro" id="IPR003594">
    <property type="entry name" value="HATPase_dom"/>
</dbReference>
<dbReference type="AlphaFoldDB" id="A0A4R6R8R2"/>
<dbReference type="EC" id="2.7.13.3" evidence="2"/>
<feature type="domain" description="Response regulatory" evidence="9">
    <location>
        <begin position="348"/>
        <end position="464"/>
    </location>
</feature>
<evidence type="ECO:0000259" key="9">
    <source>
        <dbReference type="PROSITE" id="PS50110"/>
    </source>
</evidence>
<dbReference type="EMBL" id="SNXY01000010">
    <property type="protein sequence ID" value="TDP82349.1"/>
    <property type="molecule type" value="Genomic_DNA"/>
</dbReference>
<comment type="catalytic activity">
    <reaction evidence="1">
        <text>ATP + protein L-histidine = ADP + protein N-phospho-L-histidine.</text>
        <dbReference type="EC" id="2.7.13.3"/>
    </reaction>
</comment>
<dbReference type="Gene3D" id="3.30.565.10">
    <property type="entry name" value="Histidine kinase-like ATPase, C-terminal domain"/>
    <property type="match status" value="1"/>
</dbReference>
<dbReference type="InterPro" id="IPR004358">
    <property type="entry name" value="Sig_transdc_His_kin-like_C"/>
</dbReference>
<dbReference type="PANTHER" id="PTHR43047">
    <property type="entry name" value="TWO-COMPONENT HISTIDINE PROTEIN KINASE"/>
    <property type="match status" value="1"/>
</dbReference>
<gene>
    <name evidence="10" type="ORF">EDD54_3616</name>
</gene>
<dbReference type="SMART" id="SM00387">
    <property type="entry name" value="HATPase_c"/>
    <property type="match status" value="1"/>
</dbReference>
<dbReference type="FunFam" id="3.30.565.10:FF:000049">
    <property type="entry name" value="Two-component sensor histidine kinase"/>
    <property type="match status" value="1"/>
</dbReference>
<proteinExistence type="predicted"/>
<dbReference type="SMART" id="SM00448">
    <property type="entry name" value="REC"/>
    <property type="match status" value="1"/>
</dbReference>
<accession>A0A4R6R8R2</accession>
<dbReference type="Pfam" id="PF00072">
    <property type="entry name" value="Response_reg"/>
    <property type="match status" value="1"/>
</dbReference>
<dbReference type="Pfam" id="PF02518">
    <property type="entry name" value="HATPase_c"/>
    <property type="match status" value="1"/>
</dbReference>
<evidence type="ECO:0000256" key="4">
    <source>
        <dbReference type="ARBA" id="ARBA00022679"/>
    </source>
</evidence>
<evidence type="ECO:0000256" key="2">
    <source>
        <dbReference type="ARBA" id="ARBA00012438"/>
    </source>
</evidence>
<dbReference type="Pfam" id="PF00512">
    <property type="entry name" value="HisKA"/>
    <property type="match status" value="1"/>
</dbReference>
<evidence type="ECO:0000256" key="5">
    <source>
        <dbReference type="ARBA" id="ARBA00022777"/>
    </source>
</evidence>
<keyword evidence="11" id="KW-1185">Reference proteome</keyword>
<dbReference type="PRINTS" id="PR00344">
    <property type="entry name" value="BCTRLSENSOR"/>
</dbReference>
<dbReference type="SUPFAM" id="SSF47384">
    <property type="entry name" value="Homodimeric domain of signal transducing histidine kinase"/>
    <property type="match status" value="1"/>
</dbReference>
<dbReference type="InterPro" id="IPR001789">
    <property type="entry name" value="Sig_transdc_resp-reg_receiver"/>
</dbReference>
<keyword evidence="3 6" id="KW-0597">Phosphoprotein</keyword>
<dbReference type="GO" id="GO:0005886">
    <property type="term" value="C:plasma membrane"/>
    <property type="evidence" value="ECO:0007669"/>
    <property type="project" value="TreeGrafter"/>
</dbReference>
<evidence type="ECO:0000256" key="1">
    <source>
        <dbReference type="ARBA" id="ARBA00000085"/>
    </source>
</evidence>
<dbReference type="Gene3D" id="3.40.50.2300">
    <property type="match status" value="1"/>
</dbReference>
<reference evidence="10 11" key="1">
    <citation type="submission" date="2019-03" db="EMBL/GenBank/DDBJ databases">
        <title>Genomic Encyclopedia of Type Strains, Phase IV (KMG-IV): sequencing the most valuable type-strain genomes for metagenomic binning, comparative biology and taxonomic classification.</title>
        <authorList>
            <person name="Goeker M."/>
        </authorList>
    </citation>
    <scope>NUCLEOTIDE SEQUENCE [LARGE SCALE GENOMIC DNA]</scope>
    <source>
        <strain evidence="10 11">DSM 102969</strain>
    </source>
</reference>
<dbReference type="SUPFAM" id="SSF55874">
    <property type="entry name" value="ATPase domain of HSP90 chaperone/DNA topoisomerase II/histidine kinase"/>
    <property type="match status" value="1"/>
</dbReference>
<dbReference type="FunFam" id="1.10.287.130:FF:000063">
    <property type="entry name" value="Hybrid sensor histidine kinase/response regulator"/>
    <property type="match status" value="1"/>
</dbReference>
<evidence type="ECO:0000313" key="10">
    <source>
        <dbReference type="EMBL" id="TDP82349.1"/>
    </source>
</evidence>
<keyword evidence="7" id="KW-0175">Coiled coil</keyword>
<comment type="caution">
    <text evidence="10">The sequence shown here is derived from an EMBL/GenBank/DDBJ whole genome shotgun (WGS) entry which is preliminary data.</text>
</comment>
<sequence>MDEPATTYVIRPAAPPVTEVDDREAVLLERIRRLEKINAALMDRVERSTDVHGNAYSLFQTAINLELQVRARTDELTQVLRRLEQSNEDLRRAKEQAEQANAYKTRFLAAAGHDLLQPLNAARLSVSALADVQEGEEGRRLTGQVDRALGTIEDLLKTLLDISKLDAGVVTTEVRPVALDDLLGSLGSDFAPIVAQKGLRFRIRPSGLHVASDPQLLRRILQNLISNAVRYTAAGGVLVGVRRAGAGSVRIDVVDTGVGIPADEQEAVFEEFRRGSARTADGQTGLGLGLAIVRRMADALGHGLRLRSVAGRGTVFSVTLPIAPAPAPAAAEMVARAALGSFGVAGARVLVVENDPAVMRATEALLTRWRCRVAAVRGVADAADVASTGGAPDIVLADFHLDAGETGLEAVEAVRARAGRPVPAVVVTANYSEDVARRVRAAGCEIMQKPVKPAELRALMAHILG</sequence>
<name>A0A4R6R8R2_9HYPH</name>
<evidence type="ECO:0000259" key="8">
    <source>
        <dbReference type="PROSITE" id="PS50109"/>
    </source>
</evidence>
<dbReference type="RefSeq" id="WP_126539502.1">
    <property type="nucleotide sequence ID" value="NZ_BSPM01000007.1"/>
</dbReference>
<dbReference type="PROSITE" id="PS50110">
    <property type="entry name" value="RESPONSE_REGULATORY"/>
    <property type="match status" value="1"/>
</dbReference>
<dbReference type="PROSITE" id="PS50109">
    <property type="entry name" value="HIS_KIN"/>
    <property type="match status" value="1"/>
</dbReference>
<protein>
    <recommendedName>
        <fullName evidence="2">histidine kinase</fullName>
        <ecNumber evidence="2">2.7.13.3</ecNumber>
    </recommendedName>
</protein>
<evidence type="ECO:0000256" key="7">
    <source>
        <dbReference type="SAM" id="Coils"/>
    </source>
</evidence>